<organism evidence="1 2">
    <name type="scientific">Populus alba</name>
    <name type="common">White poplar</name>
    <dbReference type="NCBI Taxonomy" id="43335"/>
    <lineage>
        <taxon>Eukaryota</taxon>
        <taxon>Viridiplantae</taxon>
        <taxon>Streptophyta</taxon>
        <taxon>Embryophyta</taxon>
        <taxon>Tracheophyta</taxon>
        <taxon>Spermatophyta</taxon>
        <taxon>Magnoliopsida</taxon>
        <taxon>eudicotyledons</taxon>
        <taxon>Gunneridae</taxon>
        <taxon>Pentapetalae</taxon>
        <taxon>rosids</taxon>
        <taxon>fabids</taxon>
        <taxon>Malpighiales</taxon>
        <taxon>Salicaceae</taxon>
        <taxon>Saliceae</taxon>
        <taxon>Populus</taxon>
    </lineage>
</organism>
<dbReference type="Proteomes" id="UP000309997">
    <property type="component" value="Unassembled WGS sequence"/>
</dbReference>
<name>A0ACC4AJC4_POPAL</name>
<gene>
    <name evidence="1" type="ORF">D5086_031712</name>
</gene>
<evidence type="ECO:0000313" key="2">
    <source>
        <dbReference type="Proteomes" id="UP000309997"/>
    </source>
</evidence>
<keyword evidence="2" id="KW-1185">Reference proteome</keyword>
<protein>
    <submittedName>
        <fullName evidence="1">Uncharacterized protein</fullName>
    </submittedName>
</protein>
<evidence type="ECO:0000313" key="1">
    <source>
        <dbReference type="EMBL" id="KAL3566297.1"/>
    </source>
</evidence>
<proteinExistence type="predicted"/>
<sequence length="321" mass="36771">MDRLRRRQRPVFSGFTTAEIEKMERLLKESDQQLNKEFFQKVARRFSSSAARAGKPVVKWTEVQSWFRTRQQDCLSKVASSTDASNHDSPLPESNLFNKTKESSRIPEGETIPDLSELKFEARSSKDGAWYDVDMFLSHRILASGDAEVRVRFVGFGAEEDEWVNVKNAVRERSVPLEHSECHKLKVGDLVCCFQERRDQAQYFDAHIVDIQRKTHDIRGCRCLFLVRYDHDNTEASIDYHPASKVSYLIGKILINLGTHEATSHSCHRWRLGIRILCSTKQSTTCKPEQASKNVFSSLNRAISKRAPISECLCILLAVAF</sequence>
<accession>A0ACC4AJC4</accession>
<reference evidence="1 2" key="1">
    <citation type="journal article" date="2024" name="Plant Biotechnol. J.">
        <title>Genome and CRISPR/Cas9 system of a widespread forest tree (Populus alba) in the world.</title>
        <authorList>
            <person name="Liu Y.J."/>
            <person name="Jiang P.F."/>
            <person name="Han X.M."/>
            <person name="Li X.Y."/>
            <person name="Wang H.M."/>
            <person name="Wang Y.J."/>
            <person name="Wang X.X."/>
            <person name="Zeng Q.Y."/>
        </authorList>
    </citation>
    <scope>NUCLEOTIDE SEQUENCE [LARGE SCALE GENOMIC DNA]</scope>
    <source>
        <strain evidence="2">cv. PAL-ZL1</strain>
    </source>
</reference>
<comment type="caution">
    <text evidence="1">The sequence shown here is derived from an EMBL/GenBank/DDBJ whole genome shotgun (WGS) entry which is preliminary data.</text>
</comment>
<dbReference type="EMBL" id="RCHU02000018">
    <property type="protein sequence ID" value="KAL3566297.1"/>
    <property type="molecule type" value="Genomic_DNA"/>
</dbReference>